<evidence type="ECO:0000313" key="7">
    <source>
        <dbReference type="Proteomes" id="UP001280121"/>
    </source>
</evidence>
<dbReference type="PANTHER" id="PTHR13675:SF1">
    <property type="entry name" value="SUCCINATE DEHYDROGENASE ASSEMBLY FACTOR 1, MITOCHONDRIAL"/>
    <property type="match status" value="1"/>
</dbReference>
<keyword evidence="2" id="KW-0496">Mitochondrion</keyword>
<feature type="domain" description="Complex 1 LYR protein" evidence="5">
    <location>
        <begin position="14"/>
        <end position="74"/>
    </location>
</feature>
<dbReference type="InterPro" id="IPR008011">
    <property type="entry name" value="Complex1_LYR_dom"/>
</dbReference>
<comment type="subcellular location">
    <subcellularLocation>
        <location evidence="1">Mitochondrion matrix</location>
    </subcellularLocation>
</comment>
<dbReference type="CDD" id="cd20268">
    <property type="entry name" value="Complex1_LYR_SDHAF1_LYRM8"/>
    <property type="match status" value="1"/>
</dbReference>
<protein>
    <recommendedName>
        <fullName evidence="5">Complex 1 LYR protein domain-containing protein</fullName>
    </recommendedName>
</protein>
<evidence type="ECO:0000259" key="5">
    <source>
        <dbReference type="Pfam" id="PF05347"/>
    </source>
</evidence>
<name>A0AAD9XFR9_9ROSI</name>
<accession>A0AAD9XFR9</accession>
<dbReference type="EMBL" id="JANJYI010000002">
    <property type="protein sequence ID" value="KAK2658593.1"/>
    <property type="molecule type" value="Genomic_DNA"/>
</dbReference>
<sequence length="249" mass="29153">MGASSGPRLSGIQKQVRSLYREFLRVALSKSGEDRCQIESIVSAEFHRNSNEIDRKNFIYIEYLLRRGKKQLEQLKSPDIVGLSSLNMRSRLNDSLKTPEGDWFKIKLTQHDHFEALARIDDALNRVPEDFDVEDWRRFMASYFGHFMSMHREMKFSDGVIHQMLLRELDHAGATNEMWFLLGNHVVRFSKVKFFLITRLHFGVVPDTGLYVAVENDIHHRYFPGGDEVSLEELRVVLPSESFRRRTMM</sequence>
<dbReference type="Proteomes" id="UP001280121">
    <property type="component" value="Unassembled WGS sequence"/>
</dbReference>
<evidence type="ECO:0000313" key="6">
    <source>
        <dbReference type="EMBL" id="KAK2658593.1"/>
    </source>
</evidence>
<gene>
    <name evidence="6" type="ORF">Ddye_005126</name>
</gene>
<evidence type="ECO:0000256" key="2">
    <source>
        <dbReference type="ARBA" id="ARBA00023128"/>
    </source>
</evidence>
<evidence type="ECO:0000256" key="1">
    <source>
        <dbReference type="ARBA" id="ARBA00004305"/>
    </source>
</evidence>
<reference evidence="6" key="1">
    <citation type="journal article" date="2023" name="Plant J.">
        <title>Genome sequences and population genomics provide insights into the demographic history, inbreeding, and mutation load of two 'living fossil' tree species of Dipteronia.</title>
        <authorList>
            <person name="Feng Y."/>
            <person name="Comes H.P."/>
            <person name="Chen J."/>
            <person name="Zhu S."/>
            <person name="Lu R."/>
            <person name="Zhang X."/>
            <person name="Li P."/>
            <person name="Qiu J."/>
            <person name="Olsen K.M."/>
            <person name="Qiu Y."/>
        </authorList>
    </citation>
    <scope>NUCLEOTIDE SEQUENCE</scope>
    <source>
        <strain evidence="6">KIB01</strain>
    </source>
</reference>
<comment type="similarity">
    <text evidence="4">Belongs to the complex I LYR family. SDHAF1 subfamily.</text>
</comment>
<dbReference type="PANTHER" id="PTHR13675">
    <property type="entry name" value="LYR MOTIF-CONTAINING PROTEIN 2"/>
    <property type="match status" value="1"/>
</dbReference>
<dbReference type="InterPro" id="IPR045295">
    <property type="entry name" value="Complex1_LYR_SDHAF1_LYRM8"/>
</dbReference>
<proteinExistence type="inferred from homology"/>
<evidence type="ECO:0000256" key="3">
    <source>
        <dbReference type="ARBA" id="ARBA00023186"/>
    </source>
</evidence>
<keyword evidence="7" id="KW-1185">Reference proteome</keyword>
<comment type="caution">
    <text evidence="6">The sequence shown here is derived from an EMBL/GenBank/DDBJ whole genome shotgun (WGS) entry which is preliminary data.</text>
</comment>
<organism evidence="6 7">
    <name type="scientific">Dipteronia dyeriana</name>
    <dbReference type="NCBI Taxonomy" id="168575"/>
    <lineage>
        <taxon>Eukaryota</taxon>
        <taxon>Viridiplantae</taxon>
        <taxon>Streptophyta</taxon>
        <taxon>Embryophyta</taxon>
        <taxon>Tracheophyta</taxon>
        <taxon>Spermatophyta</taxon>
        <taxon>Magnoliopsida</taxon>
        <taxon>eudicotyledons</taxon>
        <taxon>Gunneridae</taxon>
        <taxon>Pentapetalae</taxon>
        <taxon>rosids</taxon>
        <taxon>malvids</taxon>
        <taxon>Sapindales</taxon>
        <taxon>Sapindaceae</taxon>
        <taxon>Hippocastanoideae</taxon>
        <taxon>Acereae</taxon>
        <taxon>Dipteronia</taxon>
    </lineage>
</organism>
<dbReference type="GO" id="GO:0005759">
    <property type="term" value="C:mitochondrial matrix"/>
    <property type="evidence" value="ECO:0007669"/>
    <property type="project" value="UniProtKB-SubCell"/>
</dbReference>
<dbReference type="AlphaFoldDB" id="A0AAD9XFR9"/>
<keyword evidence="3" id="KW-0143">Chaperone</keyword>
<dbReference type="GO" id="GO:0034553">
    <property type="term" value="P:mitochondrial respiratory chain complex II assembly"/>
    <property type="evidence" value="ECO:0007669"/>
    <property type="project" value="InterPro"/>
</dbReference>
<dbReference type="Pfam" id="PF05347">
    <property type="entry name" value="Complex1_LYR"/>
    <property type="match status" value="1"/>
</dbReference>
<evidence type="ECO:0000256" key="4">
    <source>
        <dbReference type="ARBA" id="ARBA00025715"/>
    </source>
</evidence>